<dbReference type="InterPro" id="IPR008271">
    <property type="entry name" value="Ser/Thr_kinase_AS"/>
</dbReference>
<dbReference type="EC" id="2.7.11.1" evidence="1"/>
<feature type="binding site" evidence="10">
    <location>
        <position position="55"/>
    </location>
    <ligand>
        <name>ATP</name>
        <dbReference type="ChEBI" id="CHEBI:30616"/>
    </ligand>
</feature>
<comment type="catalytic activity">
    <reaction evidence="8">
        <text>L-threonyl-[protein] + ATP = O-phospho-L-threonyl-[protein] + ADP + H(+)</text>
        <dbReference type="Rhea" id="RHEA:46608"/>
        <dbReference type="Rhea" id="RHEA-COMP:11060"/>
        <dbReference type="Rhea" id="RHEA-COMP:11605"/>
        <dbReference type="ChEBI" id="CHEBI:15378"/>
        <dbReference type="ChEBI" id="CHEBI:30013"/>
        <dbReference type="ChEBI" id="CHEBI:30616"/>
        <dbReference type="ChEBI" id="CHEBI:61977"/>
        <dbReference type="ChEBI" id="CHEBI:456216"/>
        <dbReference type="EC" id="2.7.11.1"/>
    </reaction>
</comment>
<keyword evidence="3" id="KW-0597">Phosphoprotein</keyword>
<keyword evidence="5 10" id="KW-0547">Nucleotide-binding</keyword>
<dbReference type="Pfam" id="PF00069">
    <property type="entry name" value="Pkinase"/>
    <property type="match status" value="1"/>
</dbReference>
<dbReference type="PROSITE" id="PS51285">
    <property type="entry name" value="AGC_KINASE_CTER"/>
    <property type="match status" value="1"/>
</dbReference>
<dbReference type="PROSITE" id="PS50011">
    <property type="entry name" value="PROTEIN_KINASE_DOM"/>
    <property type="match status" value="1"/>
</dbReference>
<dbReference type="InterPro" id="IPR000719">
    <property type="entry name" value="Prot_kinase_dom"/>
</dbReference>
<dbReference type="Gene3D" id="1.10.510.10">
    <property type="entry name" value="Transferase(Phosphotransferase) domain 1"/>
    <property type="match status" value="1"/>
</dbReference>
<feature type="domain" description="Protein kinase" evidence="12">
    <location>
        <begin position="26"/>
        <end position="284"/>
    </location>
</feature>
<evidence type="ECO:0000256" key="2">
    <source>
        <dbReference type="ARBA" id="ARBA00022527"/>
    </source>
</evidence>
<evidence type="ECO:0000256" key="4">
    <source>
        <dbReference type="ARBA" id="ARBA00022679"/>
    </source>
</evidence>
<proteinExistence type="inferred from homology"/>
<dbReference type="GO" id="GO:0004674">
    <property type="term" value="F:protein serine/threonine kinase activity"/>
    <property type="evidence" value="ECO:0007669"/>
    <property type="project" value="UniProtKB-KW"/>
</dbReference>
<dbReference type="PROSITE" id="PS00107">
    <property type="entry name" value="PROTEIN_KINASE_ATP"/>
    <property type="match status" value="1"/>
</dbReference>
<evidence type="ECO:0000313" key="15">
    <source>
        <dbReference type="Proteomes" id="UP001149090"/>
    </source>
</evidence>
<sequence length="384" mass="43965">MGCCSSTSSNSIIYSIDKKKINNDDFELLKFIGKGSFGKVFLVRKKDNGKIYAMKVLRKSVVVNRNQVVHTKTERDVLSKVHHPFIVELKYAFQTEDKLYMVMEYINGGELYFHLNNDNHFSENRVRLYAAEIILALNYLHGLGVIYRDLKLENILLDSKGHICLTDFGLSKVIRSGPNSEAKTLCGTPEYLAPEILLTQTQTSAVDYWSLGTILFEMLHGMPPFYSENVSEIYDKILNQKLLVANALSPEAQSLLKSFIKRNPKKRLGSGPNGFEDIKAHPFFKGLDWEKVYRKEYVPEFIPQVKQIDDVSQIDPLFTKQLPIDSPVEEKLSKPHLFKSFTYIADDILILKQTLDNKDGFQEIRIKKQSGMETDNETSENSMK</sequence>
<dbReference type="InterPro" id="IPR011009">
    <property type="entry name" value="Kinase-like_dom_sf"/>
</dbReference>
<dbReference type="Pfam" id="PF00433">
    <property type="entry name" value="Pkinase_C"/>
    <property type="match status" value="1"/>
</dbReference>
<dbReference type="FunFam" id="1.10.510.10:FF:000008">
    <property type="entry name" value="Non-specific serine/threonine protein kinase"/>
    <property type="match status" value="1"/>
</dbReference>
<comment type="caution">
    <text evidence="14">The sequence shown here is derived from an EMBL/GenBank/DDBJ whole genome shotgun (WGS) entry which is preliminary data.</text>
</comment>
<evidence type="ECO:0000256" key="6">
    <source>
        <dbReference type="ARBA" id="ARBA00022777"/>
    </source>
</evidence>
<keyword evidence="4" id="KW-0808">Transferase</keyword>
<comment type="similarity">
    <text evidence="11">Belongs to the protein kinase superfamily.</text>
</comment>
<dbReference type="SUPFAM" id="SSF56112">
    <property type="entry name" value="Protein kinase-like (PK-like)"/>
    <property type="match status" value="1"/>
</dbReference>
<dbReference type="InterPro" id="IPR017441">
    <property type="entry name" value="Protein_kinase_ATP_BS"/>
</dbReference>
<dbReference type="Proteomes" id="UP001149090">
    <property type="component" value="Unassembled WGS sequence"/>
</dbReference>
<dbReference type="OrthoDB" id="63267at2759"/>
<dbReference type="AlphaFoldDB" id="A0A9Q0RET9"/>
<dbReference type="EMBL" id="JAPDFW010000058">
    <property type="protein sequence ID" value="KAJ5077517.1"/>
    <property type="molecule type" value="Genomic_DNA"/>
</dbReference>
<keyword evidence="7 10" id="KW-0067">ATP-binding</keyword>
<dbReference type="PANTHER" id="PTHR24351">
    <property type="entry name" value="RIBOSOMAL PROTEIN S6 KINASE"/>
    <property type="match status" value="1"/>
</dbReference>
<protein>
    <recommendedName>
        <fullName evidence="1">non-specific serine/threonine protein kinase</fullName>
        <ecNumber evidence="1">2.7.11.1</ecNumber>
    </recommendedName>
</protein>
<dbReference type="GO" id="GO:0005524">
    <property type="term" value="F:ATP binding"/>
    <property type="evidence" value="ECO:0007669"/>
    <property type="project" value="UniProtKB-UniRule"/>
</dbReference>
<organism evidence="14 15">
    <name type="scientific">Anaeramoeba ignava</name>
    <name type="common">Anaerobic marine amoeba</name>
    <dbReference type="NCBI Taxonomy" id="1746090"/>
    <lineage>
        <taxon>Eukaryota</taxon>
        <taxon>Metamonada</taxon>
        <taxon>Anaeramoebidae</taxon>
        <taxon>Anaeramoeba</taxon>
    </lineage>
</organism>
<dbReference type="InterPro" id="IPR017892">
    <property type="entry name" value="Pkinase_C"/>
</dbReference>
<name>A0A9Q0RET9_ANAIG</name>
<keyword evidence="15" id="KW-1185">Reference proteome</keyword>
<dbReference type="SMART" id="SM00220">
    <property type="entry name" value="S_TKc"/>
    <property type="match status" value="1"/>
</dbReference>
<evidence type="ECO:0000256" key="3">
    <source>
        <dbReference type="ARBA" id="ARBA00022553"/>
    </source>
</evidence>
<evidence type="ECO:0000256" key="1">
    <source>
        <dbReference type="ARBA" id="ARBA00012513"/>
    </source>
</evidence>
<evidence type="ECO:0000256" key="11">
    <source>
        <dbReference type="RuleBase" id="RU000304"/>
    </source>
</evidence>
<dbReference type="FunFam" id="3.30.200.20:FF:000048">
    <property type="entry name" value="Non-specific serine/threonine protein kinase"/>
    <property type="match status" value="1"/>
</dbReference>
<comment type="catalytic activity">
    <reaction evidence="9">
        <text>L-seryl-[protein] + ATP = O-phospho-L-seryl-[protein] + ADP + H(+)</text>
        <dbReference type="Rhea" id="RHEA:17989"/>
        <dbReference type="Rhea" id="RHEA-COMP:9863"/>
        <dbReference type="Rhea" id="RHEA-COMP:11604"/>
        <dbReference type="ChEBI" id="CHEBI:15378"/>
        <dbReference type="ChEBI" id="CHEBI:29999"/>
        <dbReference type="ChEBI" id="CHEBI:30616"/>
        <dbReference type="ChEBI" id="CHEBI:83421"/>
        <dbReference type="ChEBI" id="CHEBI:456216"/>
        <dbReference type="EC" id="2.7.11.1"/>
    </reaction>
</comment>
<evidence type="ECO:0000259" key="13">
    <source>
        <dbReference type="PROSITE" id="PS51285"/>
    </source>
</evidence>
<evidence type="ECO:0000259" key="12">
    <source>
        <dbReference type="PROSITE" id="PS50011"/>
    </source>
</evidence>
<evidence type="ECO:0000256" key="9">
    <source>
        <dbReference type="ARBA" id="ARBA00048679"/>
    </source>
</evidence>
<gene>
    <name evidence="14" type="ORF">M0811_06040</name>
</gene>
<evidence type="ECO:0000256" key="5">
    <source>
        <dbReference type="ARBA" id="ARBA00022741"/>
    </source>
</evidence>
<dbReference type="CDD" id="cd05123">
    <property type="entry name" value="STKc_AGC"/>
    <property type="match status" value="1"/>
</dbReference>
<evidence type="ECO:0000256" key="10">
    <source>
        <dbReference type="PROSITE-ProRule" id="PRU10141"/>
    </source>
</evidence>
<dbReference type="InterPro" id="IPR045270">
    <property type="entry name" value="STKc_AGC"/>
</dbReference>
<dbReference type="SMART" id="SM00133">
    <property type="entry name" value="S_TK_X"/>
    <property type="match status" value="1"/>
</dbReference>
<evidence type="ECO:0000256" key="7">
    <source>
        <dbReference type="ARBA" id="ARBA00022840"/>
    </source>
</evidence>
<evidence type="ECO:0000256" key="8">
    <source>
        <dbReference type="ARBA" id="ARBA00047899"/>
    </source>
</evidence>
<dbReference type="PROSITE" id="PS00108">
    <property type="entry name" value="PROTEIN_KINASE_ST"/>
    <property type="match status" value="1"/>
</dbReference>
<accession>A0A9Q0RET9</accession>
<evidence type="ECO:0000313" key="14">
    <source>
        <dbReference type="EMBL" id="KAJ5077517.1"/>
    </source>
</evidence>
<dbReference type="Gene3D" id="3.30.200.20">
    <property type="entry name" value="Phosphorylase Kinase, domain 1"/>
    <property type="match status" value="1"/>
</dbReference>
<dbReference type="OMA" id="CVIYDMM"/>
<keyword evidence="6 14" id="KW-0418">Kinase</keyword>
<dbReference type="InterPro" id="IPR000961">
    <property type="entry name" value="AGC-kinase_C"/>
</dbReference>
<reference evidence="14" key="1">
    <citation type="submission" date="2022-10" db="EMBL/GenBank/DDBJ databases">
        <title>Novel sulphate-reducing endosymbionts in the free-living metamonad Anaeramoeba.</title>
        <authorList>
            <person name="Jerlstrom-Hultqvist J."/>
            <person name="Cepicka I."/>
            <person name="Gallot-Lavallee L."/>
            <person name="Salas-Leiva D."/>
            <person name="Curtis B.A."/>
            <person name="Zahonova K."/>
            <person name="Pipaliya S."/>
            <person name="Dacks J."/>
            <person name="Roger A.J."/>
        </authorList>
    </citation>
    <scope>NUCLEOTIDE SEQUENCE</scope>
    <source>
        <strain evidence="14">BMAN</strain>
    </source>
</reference>
<keyword evidence="2 11" id="KW-0723">Serine/threonine-protein kinase</keyword>
<feature type="domain" description="AGC-kinase C-terminal" evidence="13">
    <location>
        <begin position="285"/>
        <end position="353"/>
    </location>
</feature>